<accession>A0A7S3BT33</accession>
<dbReference type="EMBL" id="HBHX01063981">
    <property type="protein sequence ID" value="CAE0144580.1"/>
    <property type="molecule type" value="Transcribed_RNA"/>
</dbReference>
<evidence type="ECO:0000313" key="1">
    <source>
        <dbReference type="EMBL" id="CAE0144580.1"/>
    </source>
</evidence>
<proteinExistence type="predicted"/>
<name>A0A7S3BT33_9EUKA</name>
<gene>
    <name evidence="1" type="ORF">HERI1096_LOCUS35405</name>
</gene>
<protein>
    <submittedName>
        <fullName evidence="1">Uncharacterized protein</fullName>
    </submittedName>
</protein>
<organism evidence="1">
    <name type="scientific">Haptolina ericina</name>
    <dbReference type="NCBI Taxonomy" id="156174"/>
    <lineage>
        <taxon>Eukaryota</taxon>
        <taxon>Haptista</taxon>
        <taxon>Haptophyta</taxon>
        <taxon>Prymnesiophyceae</taxon>
        <taxon>Prymnesiales</taxon>
        <taxon>Prymnesiaceae</taxon>
        <taxon>Haptolina</taxon>
    </lineage>
</organism>
<dbReference type="AlphaFoldDB" id="A0A7S3BT33"/>
<sequence length="104" mass="11341">MKLTEEKLSHMSAMCEKLESIERRTAAARGMVTDGSRTVGCSVGDIFEEGHGIAFEVLLLKLEARVGVEPVSQKVRATGEPSEDQLKQMERLVARLEGALGIKV</sequence>
<reference evidence="1" key="1">
    <citation type="submission" date="2021-01" db="EMBL/GenBank/DDBJ databases">
        <authorList>
            <person name="Corre E."/>
            <person name="Pelletier E."/>
            <person name="Niang G."/>
            <person name="Scheremetjew M."/>
            <person name="Finn R."/>
            <person name="Kale V."/>
            <person name="Holt S."/>
            <person name="Cochrane G."/>
            <person name="Meng A."/>
            <person name="Brown T."/>
            <person name="Cohen L."/>
        </authorList>
    </citation>
    <scope>NUCLEOTIDE SEQUENCE</scope>
    <source>
        <strain evidence="1">CCMP281</strain>
    </source>
</reference>